<dbReference type="Proteomes" id="UP000252355">
    <property type="component" value="Unassembled WGS sequence"/>
</dbReference>
<dbReference type="EMBL" id="QOQW01000017">
    <property type="protein sequence ID" value="RCK78992.1"/>
    <property type="molecule type" value="Genomic_DNA"/>
</dbReference>
<evidence type="ECO:0000256" key="1">
    <source>
        <dbReference type="SAM" id="Phobius"/>
    </source>
</evidence>
<protein>
    <submittedName>
        <fullName evidence="2">Uncharacterized protein</fullName>
    </submittedName>
</protein>
<evidence type="ECO:0000313" key="3">
    <source>
        <dbReference type="Proteomes" id="UP000252355"/>
    </source>
</evidence>
<keyword evidence="1" id="KW-0472">Membrane</keyword>
<sequence length="339" mass="37671">MIDRPPPRFSASAFRDGERRGMALWFVLGLVTVFVLGGMVLFNLTRGLTRQVEYADASLRAQYIGESAYNQLYARLSGHSWDDRWFAAGPDSGSLIPLHGGAYDYFIADNPYRPMHADIFVRAEYKNARRCFYWLVRMKPGLLVSLAQNLPVGMMEIEPERLPTAAGQNQALADQMERIIATRQSKAAIAGAMESGIKANNDVTQAITQLGGVPPAGVVRQPVVTAGGEAVPVPPAVTPVPPVHISNGFDPSGGKTVQEENEVDAEVIPVFIDYFPDYSTTLLTHGQELIQTVRNGVRYIPPPPPTIGRPKIWNWWEGHKHDHYHHHRHGGHHRERDDD</sequence>
<evidence type="ECO:0000313" key="2">
    <source>
        <dbReference type="EMBL" id="RCK78992.1"/>
    </source>
</evidence>
<organism evidence="2 3">
    <name type="scientific">Candidatus Ozemobacter sibiricus</name>
    <dbReference type="NCBI Taxonomy" id="2268124"/>
    <lineage>
        <taxon>Bacteria</taxon>
        <taxon>Candidatus Ozemobacteria</taxon>
        <taxon>Candidatus Ozemobacterales</taxon>
        <taxon>Candidatus Ozemobacteraceae</taxon>
        <taxon>Candidatus Ozemobacter</taxon>
    </lineage>
</organism>
<keyword evidence="1" id="KW-1133">Transmembrane helix</keyword>
<reference evidence="2 3" key="1">
    <citation type="submission" date="2018-05" db="EMBL/GenBank/DDBJ databases">
        <title>A metagenomic window into the 2 km-deep terrestrial subsurface aquifer revealed taxonomically and functionally diverse microbial community comprising novel uncultured bacterial lineages.</title>
        <authorList>
            <person name="Kadnikov V.V."/>
            <person name="Mardanov A.V."/>
            <person name="Beletsky A.V."/>
            <person name="Banks D."/>
            <person name="Pimenov N.V."/>
            <person name="Frank Y.A."/>
            <person name="Karnachuk O.V."/>
            <person name="Ravin N.V."/>
        </authorList>
    </citation>
    <scope>NUCLEOTIDE SEQUENCE [LARGE SCALE GENOMIC DNA]</scope>
    <source>
        <strain evidence="2">BY5</strain>
    </source>
</reference>
<comment type="caution">
    <text evidence="2">The sequence shown here is derived from an EMBL/GenBank/DDBJ whole genome shotgun (WGS) entry which is preliminary data.</text>
</comment>
<accession>A0A367ZNN1</accession>
<feature type="transmembrane region" description="Helical" evidence="1">
    <location>
        <begin position="21"/>
        <end position="42"/>
    </location>
</feature>
<name>A0A367ZNN1_9BACT</name>
<dbReference type="AlphaFoldDB" id="A0A367ZNN1"/>
<proteinExistence type="predicted"/>
<keyword evidence="1" id="KW-0812">Transmembrane</keyword>
<gene>
    <name evidence="2" type="ORF">OZSIB_0543</name>
</gene>